<sequence>MLQSLGGSVRRLGLDPGGRGARMGRALRLSRVPERHFDHLEKKRLQKGYFFELNEMRDTGGKVFPCSPHLLSHRTSKDFPRNVSAHPINFSTGHPGLAVPTHPKGPVDVAGLLTDESGAGSSGTVVGVYFRENAKGHLRTWTEGFLASSRASQAKVGVLELCCVESLLFRAGPLKSVILGGLAKEMAKREQGSAVGGIKLMAAFGNLREFQRLLDISNRLTAYCFLVDKGGKVRWRGSGEATPEELGKLRQASEDLSRG</sequence>
<gene>
    <name evidence="2" type="ORF">A3770_03p27500</name>
</gene>
<feature type="compositionally biased region" description="Basic and acidic residues" evidence="1">
    <location>
        <begin position="245"/>
        <end position="259"/>
    </location>
</feature>
<dbReference type="GO" id="GO:0033615">
    <property type="term" value="P:mitochondrial proton-transporting ATP synthase complex assembly"/>
    <property type="evidence" value="ECO:0007669"/>
    <property type="project" value="TreeGrafter"/>
</dbReference>
<dbReference type="Proteomes" id="UP000316726">
    <property type="component" value="Chromosome 3"/>
</dbReference>
<reference evidence="2 3" key="1">
    <citation type="submission" date="2018-07" db="EMBL/GenBank/DDBJ databases">
        <title>The complete nuclear genome of the prasinophyte Chloropicon primus (CCMP1205).</title>
        <authorList>
            <person name="Pombert J.-F."/>
            <person name="Otis C."/>
            <person name="Turmel M."/>
            <person name="Lemieux C."/>
        </authorList>
    </citation>
    <scope>NUCLEOTIDE SEQUENCE [LARGE SCALE GENOMIC DNA]</scope>
    <source>
        <strain evidence="2 3">CCMP1205</strain>
    </source>
</reference>
<evidence type="ECO:0000313" key="2">
    <source>
        <dbReference type="EMBL" id="QDZ20232.1"/>
    </source>
</evidence>
<dbReference type="AlphaFoldDB" id="A0A5B8MLF5"/>
<dbReference type="PANTHER" id="PTHR28106">
    <property type="entry name" value="MITOCHONDRIAL ATPASE COMPLEX SUBUNIT ATP10"/>
    <property type="match status" value="1"/>
</dbReference>
<feature type="region of interest" description="Disordered" evidence="1">
    <location>
        <begin position="237"/>
        <end position="259"/>
    </location>
</feature>
<dbReference type="GO" id="GO:0005743">
    <property type="term" value="C:mitochondrial inner membrane"/>
    <property type="evidence" value="ECO:0007669"/>
    <property type="project" value="TreeGrafter"/>
</dbReference>
<name>A0A5B8MLF5_9CHLO</name>
<evidence type="ECO:0000256" key="1">
    <source>
        <dbReference type="SAM" id="MobiDB-lite"/>
    </source>
</evidence>
<dbReference type="PANTHER" id="PTHR28106:SF1">
    <property type="entry name" value="MITOCHONDRIAL ATPASE COMPLEX SUBUNIT ATP10"/>
    <property type="match status" value="1"/>
</dbReference>
<keyword evidence="3" id="KW-1185">Reference proteome</keyword>
<dbReference type="EMBL" id="CP031036">
    <property type="protein sequence ID" value="QDZ20232.1"/>
    <property type="molecule type" value="Genomic_DNA"/>
</dbReference>
<evidence type="ECO:0000313" key="3">
    <source>
        <dbReference type="Proteomes" id="UP000316726"/>
    </source>
</evidence>
<proteinExistence type="predicted"/>
<dbReference type="OrthoDB" id="17089at2759"/>
<dbReference type="STRING" id="1764295.A0A5B8MLF5"/>
<dbReference type="Pfam" id="PF05176">
    <property type="entry name" value="ATP-synt_10"/>
    <property type="match status" value="1"/>
</dbReference>
<protein>
    <submittedName>
        <fullName evidence="2">Uncharacterized protein</fullName>
    </submittedName>
</protein>
<dbReference type="InterPro" id="IPR007849">
    <property type="entry name" value="ATP10"/>
</dbReference>
<accession>A0A5B8MLF5</accession>
<organism evidence="2 3">
    <name type="scientific">Chloropicon primus</name>
    <dbReference type="NCBI Taxonomy" id="1764295"/>
    <lineage>
        <taxon>Eukaryota</taxon>
        <taxon>Viridiplantae</taxon>
        <taxon>Chlorophyta</taxon>
        <taxon>Chloropicophyceae</taxon>
        <taxon>Chloropicales</taxon>
        <taxon>Chloropicaceae</taxon>
        <taxon>Chloropicon</taxon>
    </lineage>
</organism>